<reference evidence="2 3" key="1">
    <citation type="submission" date="2024-09" db="EMBL/GenBank/DDBJ databases">
        <title>T2T genomes of carrot and Alternaria dauci and their utility for understanding host-pathogen interaction during carrot leaf blight disease.</title>
        <authorList>
            <person name="Liu W."/>
            <person name="Xu S."/>
            <person name="Ou C."/>
            <person name="Liu X."/>
            <person name="Zhuang F."/>
            <person name="Deng X.W."/>
        </authorList>
    </citation>
    <scope>NUCLEOTIDE SEQUENCE [LARGE SCALE GENOMIC DNA]</scope>
    <source>
        <strain evidence="2 3">A2016</strain>
    </source>
</reference>
<sequence>MLFNNLLTLVASASVVAAFPGYPTPPKSSVGYEAPPPEEETGVCTSSTWITSSVGEYETTYLSTKTEVVPVTTVTEILSTTASPCPYTTTGASTKTVTDYTTHFNTKVYSTVTTIYNTVVESEVKSSTKCETIPVVSTGTSYKTSIATAKETITSSKTATAVITETAKKPTTYISTGTTTVCTTEDYGHY</sequence>
<feature type="chain" id="PRO_5047327321" evidence="1">
    <location>
        <begin position="19"/>
        <end position="190"/>
    </location>
</feature>
<organism evidence="2 3">
    <name type="scientific">Alternaria dauci</name>
    <dbReference type="NCBI Taxonomy" id="48095"/>
    <lineage>
        <taxon>Eukaryota</taxon>
        <taxon>Fungi</taxon>
        <taxon>Dikarya</taxon>
        <taxon>Ascomycota</taxon>
        <taxon>Pezizomycotina</taxon>
        <taxon>Dothideomycetes</taxon>
        <taxon>Pleosporomycetidae</taxon>
        <taxon>Pleosporales</taxon>
        <taxon>Pleosporineae</taxon>
        <taxon>Pleosporaceae</taxon>
        <taxon>Alternaria</taxon>
        <taxon>Alternaria sect. Porri</taxon>
    </lineage>
</organism>
<keyword evidence="1" id="KW-0732">Signal</keyword>
<proteinExistence type="predicted"/>
<keyword evidence="3" id="KW-1185">Reference proteome</keyword>
<protein>
    <submittedName>
        <fullName evidence="2">Uncharacterized protein</fullName>
    </submittedName>
</protein>
<dbReference type="GeneID" id="96085733"/>
<gene>
    <name evidence="2" type="ORF">ACET3X_005411</name>
</gene>
<accession>A0ABR3UK72</accession>
<name>A0ABR3UK72_9PLEO</name>
<evidence type="ECO:0000313" key="2">
    <source>
        <dbReference type="EMBL" id="KAL1796871.1"/>
    </source>
</evidence>
<dbReference type="RefSeq" id="XP_069307455.1">
    <property type="nucleotide sequence ID" value="XM_069451613.1"/>
</dbReference>
<feature type="signal peptide" evidence="1">
    <location>
        <begin position="1"/>
        <end position="18"/>
    </location>
</feature>
<dbReference type="EMBL" id="JBHGVX010000004">
    <property type="protein sequence ID" value="KAL1796871.1"/>
    <property type="molecule type" value="Genomic_DNA"/>
</dbReference>
<evidence type="ECO:0000313" key="3">
    <source>
        <dbReference type="Proteomes" id="UP001578633"/>
    </source>
</evidence>
<evidence type="ECO:0000256" key="1">
    <source>
        <dbReference type="SAM" id="SignalP"/>
    </source>
</evidence>
<dbReference type="Proteomes" id="UP001578633">
    <property type="component" value="Chromosome 4"/>
</dbReference>
<comment type="caution">
    <text evidence="2">The sequence shown here is derived from an EMBL/GenBank/DDBJ whole genome shotgun (WGS) entry which is preliminary data.</text>
</comment>